<keyword evidence="2" id="KW-1185">Reference proteome</keyword>
<proteinExistence type="predicted"/>
<dbReference type="Proteomes" id="UP000249661">
    <property type="component" value="Unassembled WGS sequence"/>
</dbReference>
<name>A0ACD1GZK3_9EURO</name>
<sequence>MVLNEARRKPGSWLCMDPVGVQMNLGYSCLLSQVRQQVLCQLLASGVDHLDNNGGSATMTTMTPGTVGVRCRSLQR</sequence>
<evidence type="ECO:0000313" key="1">
    <source>
        <dbReference type="EMBL" id="RAH66916.1"/>
    </source>
</evidence>
<gene>
    <name evidence="1" type="ORF">BO66DRAFT_164014</name>
</gene>
<dbReference type="EMBL" id="KZ824978">
    <property type="protein sequence ID" value="RAH66916.1"/>
    <property type="molecule type" value="Genomic_DNA"/>
</dbReference>
<organism evidence="1 2">
    <name type="scientific">Aspergillus aculeatinus CBS 121060</name>
    <dbReference type="NCBI Taxonomy" id="1448322"/>
    <lineage>
        <taxon>Eukaryota</taxon>
        <taxon>Fungi</taxon>
        <taxon>Dikarya</taxon>
        <taxon>Ascomycota</taxon>
        <taxon>Pezizomycotina</taxon>
        <taxon>Eurotiomycetes</taxon>
        <taxon>Eurotiomycetidae</taxon>
        <taxon>Eurotiales</taxon>
        <taxon>Aspergillaceae</taxon>
        <taxon>Aspergillus</taxon>
        <taxon>Aspergillus subgen. Circumdati</taxon>
    </lineage>
</organism>
<evidence type="ECO:0000313" key="2">
    <source>
        <dbReference type="Proteomes" id="UP000249661"/>
    </source>
</evidence>
<reference evidence="1" key="1">
    <citation type="submission" date="2018-02" db="EMBL/GenBank/DDBJ databases">
        <title>The genomes of Aspergillus section Nigri reveals drivers in fungal speciation.</title>
        <authorList>
            <consortium name="DOE Joint Genome Institute"/>
            <person name="Vesth T.C."/>
            <person name="Nybo J."/>
            <person name="Theobald S."/>
            <person name="Brandl J."/>
            <person name="Frisvad J.C."/>
            <person name="Nielsen K.F."/>
            <person name="Lyhne E.K."/>
            <person name="Kogle M.E."/>
            <person name="Kuo A."/>
            <person name="Riley R."/>
            <person name="Clum A."/>
            <person name="Nolan M."/>
            <person name="Lipzen A."/>
            <person name="Salamov A."/>
            <person name="Henrissat B."/>
            <person name="Wiebenga A."/>
            <person name="De vries R.P."/>
            <person name="Grigoriev I.V."/>
            <person name="Mortensen U.H."/>
            <person name="Andersen M.R."/>
            <person name="Baker S.E."/>
        </authorList>
    </citation>
    <scope>NUCLEOTIDE SEQUENCE</scope>
    <source>
        <strain evidence="1">CBS 121060</strain>
    </source>
</reference>
<protein>
    <submittedName>
        <fullName evidence="1">Uncharacterized protein</fullName>
    </submittedName>
</protein>
<accession>A0ACD1GZK3</accession>